<protein>
    <submittedName>
        <fullName evidence="2">Uncharacterized protein</fullName>
    </submittedName>
</protein>
<reference evidence="2" key="1">
    <citation type="submission" date="2020-11" db="EMBL/GenBank/DDBJ databases">
        <authorList>
            <person name="Tran Van P."/>
        </authorList>
    </citation>
    <scope>NUCLEOTIDE SEQUENCE</scope>
</reference>
<feature type="region of interest" description="Disordered" evidence="1">
    <location>
        <begin position="293"/>
        <end position="374"/>
    </location>
</feature>
<feature type="compositionally biased region" description="Low complexity" evidence="1">
    <location>
        <begin position="458"/>
        <end position="477"/>
    </location>
</feature>
<feature type="region of interest" description="Disordered" evidence="1">
    <location>
        <begin position="117"/>
        <end position="157"/>
    </location>
</feature>
<feature type="region of interest" description="Disordered" evidence="1">
    <location>
        <begin position="410"/>
        <end position="477"/>
    </location>
</feature>
<feature type="compositionally biased region" description="Polar residues" evidence="1">
    <location>
        <begin position="62"/>
        <end position="77"/>
    </location>
</feature>
<accession>A0A7R9K5K6</accession>
<evidence type="ECO:0000256" key="1">
    <source>
        <dbReference type="SAM" id="MobiDB-lite"/>
    </source>
</evidence>
<sequence length="477" mass="51977">MSQRSSPIFNAYSSSTQEIFTEFQMQNVPPQFENFSFSDQEEFTEGEEASSVDRLTSMTFSVTATDSLSPQGGQSSTCKEKHQQNEDDVWEQDVDFRAIAASRNRFVLHKDQNKLKSMGDHVEKTEDYPSSSEDDGNESSDDKTIESDDDATTSGENLALTAVRMKMSEVNRTEERRTTWMLTSSTWRSLKKRQVEENFVLFQPRVFNEQDTEMPALLQRLARTRHYYYNVGVAEWPAPSEAAVAPVAVDASNPWGRNDPLVASAPVLSEQASWANFDSAGFADFEANFTASGSTDLRDGETAESIDETPSVPKIDNSSCNSADDSPDKAPAGRALPSQEPHTSDKEEITPQQLPESGSDDNANPRAETASSEQLMDNYSIVKLKHVLPHVGAQGSYFVGRFLSGQGLIADSNTGSGDQAEGPPLPEPSPQENGPVLESPILDGFTDVPAKSKSAEGSSPPTSIATTTTTTIPNGPV</sequence>
<feature type="compositionally biased region" description="Polar residues" evidence="1">
    <location>
        <begin position="350"/>
        <end position="362"/>
    </location>
</feature>
<proteinExistence type="predicted"/>
<dbReference type="AlphaFoldDB" id="A0A7R9K5K6"/>
<evidence type="ECO:0000313" key="2">
    <source>
        <dbReference type="EMBL" id="CAD7603585.1"/>
    </source>
</evidence>
<feature type="compositionally biased region" description="Basic and acidic residues" evidence="1">
    <location>
        <begin position="117"/>
        <end position="127"/>
    </location>
</feature>
<organism evidence="2">
    <name type="scientific">Timema genevievae</name>
    <name type="common">Walking stick</name>
    <dbReference type="NCBI Taxonomy" id="629358"/>
    <lineage>
        <taxon>Eukaryota</taxon>
        <taxon>Metazoa</taxon>
        <taxon>Ecdysozoa</taxon>
        <taxon>Arthropoda</taxon>
        <taxon>Hexapoda</taxon>
        <taxon>Insecta</taxon>
        <taxon>Pterygota</taxon>
        <taxon>Neoptera</taxon>
        <taxon>Polyneoptera</taxon>
        <taxon>Phasmatodea</taxon>
        <taxon>Timematodea</taxon>
        <taxon>Timematoidea</taxon>
        <taxon>Timematidae</taxon>
        <taxon>Timema</taxon>
    </lineage>
</organism>
<dbReference type="EMBL" id="OE843625">
    <property type="protein sequence ID" value="CAD7603585.1"/>
    <property type="molecule type" value="Genomic_DNA"/>
</dbReference>
<name>A0A7R9K5K6_TIMGE</name>
<gene>
    <name evidence="2" type="ORF">TGEB3V08_LOCUS8829</name>
</gene>
<feature type="region of interest" description="Disordered" evidence="1">
    <location>
        <begin position="62"/>
        <end position="87"/>
    </location>
</feature>